<evidence type="ECO:0000313" key="4">
    <source>
        <dbReference type="Proteomes" id="UP001283361"/>
    </source>
</evidence>
<reference evidence="3" key="1">
    <citation type="journal article" date="2023" name="G3 (Bethesda)">
        <title>A reference genome for the long-term kleptoplast-retaining sea slug Elysia crispata morphotype clarki.</title>
        <authorList>
            <person name="Eastman K.E."/>
            <person name="Pendleton A.L."/>
            <person name="Shaikh M.A."/>
            <person name="Suttiyut T."/>
            <person name="Ogas R."/>
            <person name="Tomko P."/>
            <person name="Gavelis G."/>
            <person name="Widhalm J.R."/>
            <person name="Wisecaver J.H."/>
        </authorList>
    </citation>
    <scope>NUCLEOTIDE SEQUENCE</scope>
    <source>
        <strain evidence="3">ECLA1</strain>
    </source>
</reference>
<dbReference type="Proteomes" id="UP001283361">
    <property type="component" value="Unassembled WGS sequence"/>
</dbReference>
<dbReference type="AlphaFoldDB" id="A0AAE1E397"/>
<feature type="signal peptide" evidence="2">
    <location>
        <begin position="1"/>
        <end position="20"/>
    </location>
</feature>
<feature type="non-terminal residue" evidence="3">
    <location>
        <position position="1"/>
    </location>
</feature>
<evidence type="ECO:0000313" key="3">
    <source>
        <dbReference type="EMBL" id="KAK3791278.1"/>
    </source>
</evidence>
<feature type="region of interest" description="Disordered" evidence="1">
    <location>
        <begin position="51"/>
        <end position="101"/>
    </location>
</feature>
<comment type="caution">
    <text evidence="3">The sequence shown here is derived from an EMBL/GenBank/DDBJ whole genome shotgun (WGS) entry which is preliminary data.</text>
</comment>
<keyword evidence="2" id="KW-0732">Signal</keyword>
<feature type="chain" id="PRO_5042104712" evidence="2">
    <location>
        <begin position="21"/>
        <end position="114"/>
    </location>
</feature>
<protein>
    <submittedName>
        <fullName evidence="3">Uncharacterized protein</fullName>
    </submittedName>
</protein>
<dbReference type="EMBL" id="JAWDGP010001474">
    <property type="protein sequence ID" value="KAK3791278.1"/>
    <property type="molecule type" value="Genomic_DNA"/>
</dbReference>
<gene>
    <name evidence="3" type="ORF">RRG08_053117</name>
</gene>
<evidence type="ECO:0000256" key="1">
    <source>
        <dbReference type="SAM" id="MobiDB-lite"/>
    </source>
</evidence>
<organism evidence="3 4">
    <name type="scientific">Elysia crispata</name>
    <name type="common">lettuce slug</name>
    <dbReference type="NCBI Taxonomy" id="231223"/>
    <lineage>
        <taxon>Eukaryota</taxon>
        <taxon>Metazoa</taxon>
        <taxon>Spiralia</taxon>
        <taxon>Lophotrochozoa</taxon>
        <taxon>Mollusca</taxon>
        <taxon>Gastropoda</taxon>
        <taxon>Heterobranchia</taxon>
        <taxon>Euthyneura</taxon>
        <taxon>Panpulmonata</taxon>
        <taxon>Sacoglossa</taxon>
        <taxon>Placobranchoidea</taxon>
        <taxon>Plakobranchidae</taxon>
        <taxon>Elysia</taxon>
    </lineage>
</organism>
<name>A0AAE1E397_9GAST</name>
<proteinExistence type="predicted"/>
<evidence type="ECO:0000256" key="2">
    <source>
        <dbReference type="SAM" id="SignalP"/>
    </source>
</evidence>
<keyword evidence="4" id="KW-1185">Reference proteome</keyword>
<sequence>MAKVLLVLVVLAVAAELSHQAPLDATGLDEKAVPDYPWTFPPLKPIDPSIGTIEPLPNIPPFSSTGLLSKRSDDTTTDTDPKSSPIVPPLPGYVTQGPGGSFIRIPVRGGLLSK</sequence>
<accession>A0AAE1E397</accession>